<evidence type="ECO:0000313" key="2">
    <source>
        <dbReference type="Proteomes" id="UP000231919"/>
    </source>
</evidence>
<keyword evidence="2" id="KW-1185">Reference proteome</keyword>
<sequence length="76" mass="8671">MKKGNKNDTKRMDVLSKSHTFFLNSSEKNMSIVLLNGNRIKNYLQTFESAENHTASASRGFEKVSTYNQKEKINGL</sequence>
<dbReference type="Proteomes" id="UP000231919">
    <property type="component" value="Unassembled WGS sequence"/>
</dbReference>
<gene>
    <name evidence="1" type="ORF">CH378_18850</name>
</gene>
<dbReference type="EMBL" id="NPDP01000044">
    <property type="protein sequence ID" value="PJZ28229.1"/>
    <property type="molecule type" value="Genomic_DNA"/>
</dbReference>
<accession>A0ABX4N7V2</accession>
<comment type="caution">
    <text evidence="1">The sequence shown here is derived from an EMBL/GenBank/DDBJ whole genome shotgun (WGS) entry which is preliminary data.</text>
</comment>
<name>A0ABX4N7V2_9LEPT</name>
<organism evidence="1 2">
    <name type="scientific">Leptospira kmetyi</name>
    <dbReference type="NCBI Taxonomy" id="408139"/>
    <lineage>
        <taxon>Bacteria</taxon>
        <taxon>Pseudomonadati</taxon>
        <taxon>Spirochaetota</taxon>
        <taxon>Spirochaetia</taxon>
        <taxon>Leptospirales</taxon>
        <taxon>Leptospiraceae</taxon>
        <taxon>Leptospira</taxon>
    </lineage>
</organism>
<evidence type="ECO:0000313" key="1">
    <source>
        <dbReference type="EMBL" id="PJZ28229.1"/>
    </source>
</evidence>
<proteinExistence type="predicted"/>
<reference evidence="1 2" key="1">
    <citation type="submission" date="2017-07" db="EMBL/GenBank/DDBJ databases">
        <title>Leptospira spp. isolated from tropical soils.</title>
        <authorList>
            <person name="Thibeaux R."/>
            <person name="Iraola G."/>
            <person name="Ferres I."/>
            <person name="Bierque E."/>
            <person name="Girault D."/>
            <person name="Soupe-Gilbert M.-E."/>
            <person name="Picardeau M."/>
            <person name="Goarant C."/>
        </authorList>
    </citation>
    <scope>NUCLEOTIDE SEQUENCE [LARGE SCALE GENOMIC DNA]</scope>
    <source>
        <strain evidence="1 2">JW2-C-B1</strain>
    </source>
</reference>
<protein>
    <submittedName>
        <fullName evidence="1">Uncharacterized protein</fullName>
    </submittedName>
</protein>